<keyword evidence="2" id="KW-1185">Reference proteome</keyword>
<name>A0ACB9M6X4_9MYRT</name>
<evidence type="ECO:0000313" key="2">
    <source>
        <dbReference type="Proteomes" id="UP001057402"/>
    </source>
</evidence>
<gene>
    <name evidence="1" type="ORF">MLD38_032719</name>
</gene>
<dbReference type="Proteomes" id="UP001057402">
    <property type="component" value="Chromosome 10"/>
</dbReference>
<evidence type="ECO:0000313" key="1">
    <source>
        <dbReference type="EMBL" id="KAI4319074.1"/>
    </source>
</evidence>
<comment type="caution">
    <text evidence="1">The sequence shown here is derived from an EMBL/GenBank/DDBJ whole genome shotgun (WGS) entry which is preliminary data.</text>
</comment>
<accession>A0ACB9M6X4</accession>
<protein>
    <submittedName>
        <fullName evidence="1">Uncharacterized protein</fullName>
    </submittedName>
</protein>
<organism evidence="1 2">
    <name type="scientific">Melastoma candidum</name>
    <dbReference type="NCBI Taxonomy" id="119954"/>
    <lineage>
        <taxon>Eukaryota</taxon>
        <taxon>Viridiplantae</taxon>
        <taxon>Streptophyta</taxon>
        <taxon>Embryophyta</taxon>
        <taxon>Tracheophyta</taxon>
        <taxon>Spermatophyta</taxon>
        <taxon>Magnoliopsida</taxon>
        <taxon>eudicotyledons</taxon>
        <taxon>Gunneridae</taxon>
        <taxon>Pentapetalae</taxon>
        <taxon>rosids</taxon>
        <taxon>malvids</taxon>
        <taxon>Myrtales</taxon>
        <taxon>Melastomataceae</taxon>
        <taxon>Melastomatoideae</taxon>
        <taxon>Melastomateae</taxon>
        <taxon>Melastoma</taxon>
    </lineage>
</organism>
<proteinExistence type="predicted"/>
<reference evidence="2" key="1">
    <citation type="journal article" date="2023" name="Front. Plant Sci.">
        <title>Chromosomal-level genome assembly of Melastoma candidum provides insights into trichome evolution.</title>
        <authorList>
            <person name="Zhong Y."/>
            <person name="Wu W."/>
            <person name="Sun C."/>
            <person name="Zou P."/>
            <person name="Liu Y."/>
            <person name="Dai S."/>
            <person name="Zhou R."/>
        </authorList>
    </citation>
    <scope>NUCLEOTIDE SEQUENCE [LARGE SCALE GENOMIC DNA]</scope>
</reference>
<sequence length="330" mass="36588">MFGGDPNNLGFPLLLEDNTAFQYDGNVLPQLQLFGNYPGGQNVGPLNYVRKNEPNNVGGPTKRFWDAEPITRPQLYPTTLNVSAKSYKDEAGLSGSVLNPIAVSTGLKLSYEEDEHNSSVTSVSENATAALPTILSLGDGFKVEMDQQQKEMDQYIKVQEDMLIKGLRELRQRQTASLLSTVEKGVLKKLQEKDLELENINRKNRELEEKIKRATCEVQSWHYRAKYNESVVNVLRNNLQQVMARQGAMQGKEGCGDSEVDDAASYTNHNPSMDGIVGNKMACKSCKVKEVAMLLLPCRHLCLCKECDAYAGACPLCHVAKTASVQVYMS</sequence>
<dbReference type="EMBL" id="CM042889">
    <property type="protein sequence ID" value="KAI4319074.1"/>
    <property type="molecule type" value="Genomic_DNA"/>
</dbReference>